<dbReference type="EC" id="2.3.-.-" evidence="2"/>
<name>A0ABW4MJY7_9BACI</name>
<dbReference type="Proteomes" id="UP001597227">
    <property type="component" value="Unassembled WGS sequence"/>
</dbReference>
<protein>
    <submittedName>
        <fullName evidence="2">GNAT family N-acetyltransferase</fullName>
        <ecNumber evidence="2">2.3.-.-</ecNumber>
    </submittedName>
</protein>
<keyword evidence="2" id="KW-0808">Transferase</keyword>
<dbReference type="RefSeq" id="WP_388035847.1">
    <property type="nucleotide sequence ID" value="NZ_JBHUEK010000007.1"/>
</dbReference>
<proteinExistence type="predicted"/>
<dbReference type="InterPro" id="IPR016181">
    <property type="entry name" value="Acyl_CoA_acyltransferase"/>
</dbReference>
<dbReference type="GO" id="GO:0016746">
    <property type="term" value="F:acyltransferase activity"/>
    <property type="evidence" value="ECO:0007669"/>
    <property type="project" value="UniProtKB-KW"/>
</dbReference>
<comment type="caution">
    <text evidence="2">The sequence shown here is derived from an EMBL/GenBank/DDBJ whole genome shotgun (WGS) entry which is preliminary data.</text>
</comment>
<keyword evidence="3" id="KW-1185">Reference proteome</keyword>
<accession>A0ABW4MJY7</accession>
<evidence type="ECO:0000313" key="3">
    <source>
        <dbReference type="Proteomes" id="UP001597227"/>
    </source>
</evidence>
<dbReference type="CDD" id="cd04301">
    <property type="entry name" value="NAT_SF"/>
    <property type="match status" value="1"/>
</dbReference>
<reference evidence="3" key="1">
    <citation type="journal article" date="2019" name="Int. J. Syst. Evol. Microbiol.">
        <title>The Global Catalogue of Microorganisms (GCM) 10K type strain sequencing project: providing services to taxonomists for standard genome sequencing and annotation.</title>
        <authorList>
            <consortium name="The Broad Institute Genomics Platform"/>
            <consortium name="The Broad Institute Genome Sequencing Center for Infectious Disease"/>
            <person name="Wu L."/>
            <person name="Ma J."/>
        </authorList>
    </citation>
    <scope>NUCLEOTIDE SEQUENCE [LARGE SCALE GENOMIC DNA]</scope>
    <source>
        <strain evidence="3">CCUG 15531</strain>
    </source>
</reference>
<dbReference type="Pfam" id="PF00583">
    <property type="entry name" value="Acetyltransf_1"/>
    <property type="match status" value="1"/>
</dbReference>
<feature type="domain" description="N-acetyltransferase" evidence="1">
    <location>
        <begin position="3"/>
        <end position="175"/>
    </location>
</feature>
<dbReference type="Gene3D" id="3.40.630.30">
    <property type="match status" value="1"/>
</dbReference>
<sequence>MDIDIRRPKIEDKDELHHFFSDVIMDTFAKERIAYLTKDIDEEIETKKSYLHCYYESGGKNRYFLLATHDSTIVGTIEYGPASRLICKTHHAYSGLVEIGTVFVHPKYQRKGIGTLLLQSIFTILKDREIEEFCLDSGYKNAQKYWENKFGNPDVILKDYWGESFDHMIWRIKVSKD</sequence>
<evidence type="ECO:0000313" key="2">
    <source>
        <dbReference type="EMBL" id="MFD1778108.1"/>
    </source>
</evidence>
<dbReference type="PROSITE" id="PS51186">
    <property type="entry name" value="GNAT"/>
    <property type="match status" value="1"/>
</dbReference>
<organism evidence="2 3">
    <name type="scientific">Fredinandcohnia salidurans</name>
    <dbReference type="NCBI Taxonomy" id="2595041"/>
    <lineage>
        <taxon>Bacteria</taxon>
        <taxon>Bacillati</taxon>
        <taxon>Bacillota</taxon>
        <taxon>Bacilli</taxon>
        <taxon>Bacillales</taxon>
        <taxon>Bacillaceae</taxon>
        <taxon>Fredinandcohnia</taxon>
    </lineage>
</organism>
<dbReference type="SUPFAM" id="SSF55729">
    <property type="entry name" value="Acyl-CoA N-acyltransferases (Nat)"/>
    <property type="match status" value="1"/>
</dbReference>
<evidence type="ECO:0000259" key="1">
    <source>
        <dbReference type="PROSITE" id="PS51186"/>
    </source>
</evidence>
<keyword evidence="2" id="KW-0012">Acyltransferase</keyword>
<dbReference type="EMBL" id="JBHUEK010000007">
    <property type="protein sequence ID" value="MFD1778108.1"/>
    <property type="molecule type" value="Genomic_DNA"/>
</dbReference>
<gene>
    <name evidence="2" type="ORF">ACFSFW_05465</name>
</gene>
<dbReference type="InterPro" id="IPR000182">
    <property type="entry name" value="GNAT_dom"/>
</dbReference>